<dbReference type="PANTHER" id="PTHR32361">
    <property type="entry name" value="FERRIC/CUPRIC REDUCTASE TRANSMEMBRANE COMPONENT"/>
    <property type="match status" value="1"/>
</dbReference>
<dbReference type="Pfam" id="PF08022">
    <property type="entry name" value="FAD_binding_8"/>
    <property type="match status" value="1"/>
</dbReference>
<comment type="subcellular location">
    <subcellularLocation>
        <location evidence="1">Cell membrane</location>
        <topology evidence="1">Multi-pass membrane protein</topology>
    </subcellularLocation>
</comment>
<dbReference type="CDD" id="cd06186">
    <property type="entry name" value="NOX_Duox_like_FAD_NADP"/>
    <property type="match status" value="1"/>
</dbReference>
<keyword evidence="9" id="KW-0249">Electron transport</keyword>
<comment type="similarity">
    <text evidence="2">Belongs to the ferric reductase (FRE) family.</text>
</comment>
<name>M3JC72_CANMX</name>
<keyword evidence="7 16" id="KW-0812">Transmembrane</keyword>
<dbReference type="STRING" id="1245528.M3JC72"/>
<comment type="catalytic activity">
    <reaction evidence="15">
        <text>2 a Fe(II)-siderophore + NADP(+) + H(+) = 2 a Fe(III)-siderophore + NADPH</text>
        <dbReference type="Rhea" id="RHEA:28795"/>
        <dbReference type="Rhea" id="RHEA-COMP:11342"/>
        <dbReference type="Rhea" id="RHEA-COMP:11344"/>
        <dbReference type="ChEBI" id="CHEBI:15378"/>
        <dbReference type="ChEBI" id="CHEBI:29033"/>
        <dbReference type="ChEBI" id="CHEBI:29034"/>
        <dbReference type="ChEBI" id="CHEBI:57783"/>
        <dbReference type="ChEBI" id="CHEBI:58349"/>
        <dbReference type="EC" id="1.16.1.9"/>
    </reaction>
</comment>
<dbReference type="GO" id="GO:0005886">
    <property type="term" value="C:plasma membrane"/>
    <property type="evidence" value="ECO:0007669"/>
    <property type="project" value="UniProtKB-SubCell"/>
</dbReference>
<dbReference type="Gene3D" id="3.40.50.80">
    <property type="entry name" value="Nucleotide-binding domain of ferredoxin-NADP reductase (FNR) module"/>
    <property type="match status" value="1"/>
</dbReference>
<evidence type="ECO:0000256" key="7">
    <source>
        <dbReference type="ARBA" id="ARBA00022692"/>
    </source>
</evidence>
<dbReference type="GO" id="GO:0006826">
    <property type="term" value="P:iron ion transport"/>
    <property type="evidence" value="ECO:0007669"/>
    <property type="project" value="TreeGrafter"/>
</dbReference>
<evidence type="ECO:0000256" key="13">
    <source>
        <dbReference type="ARBA" id="ARBA00023136"/>
    </source>
</evidence>
<evidence type="ECO:0000256" key="14">
    <source>
        <dbReference type="ARBA" id="ARBA00023180"/>
    </source>
</evidence>
<evidence type="ECO:0000256" key="17">
    <source>
        <dbReference type="SAM" id="SignalP"/>
    </source>
</evidence>
<dbReference type="OrthoDB" id="4494341at2759"/>
<gene>
    <name evidence="19" type="ORF">G210_5401</name>
</gene>
<feature type="chain" id="PRO_5004035220" description="ferric-chelate reductase (NADPH)" evidence="17">
    <location>
        <begin position="17"/>
        <end position="665"/>
    </location>
</feature>
<dbReference type="eggNOG" id="KOG0039">
    <property type="taxonomic scope" value="Eukaryota"/>
</dbReference>
<dbReference type="InterPro" id="IPR039261">
    <property type="entry name" value="FNR_nucleotide-bd"/>
</dbReference>
<keyword evidence="6" id="KW-0285">Flavoprotein</keyword>
<dbReference type="EMBL" id="AOGT01000501">
    <property type="protein sequence ID" value="EMG49763.1"/>
    <property type="molecule type" value="Genomic_DNA"/>
</dbReference>
<dbReference type="Proteomes" id="UP000011777">
    <property type="component" value="Unassembled WGS sequence"/>
</dbReference>
<proteinExistence type="inferred from homology"/>
<dbReference type="HOGENOM" id="CLU_010365_4_0_1"/>
<keyword evidence="13 16" id="KW-0472">Membrane</keyword>
<evidence type="ECO:0000256" key="15">
    <source>
        <dbReference type="ARBA" id="ARBA00048483"/>
    </source>
</evidence>
<reference evidence="19 20" key="1">
    <citation type="submission" date="2013-02" db="EMBL/GenBank/DDBJ databases">
        <title>Genome sequence of Candida maltosa Xu316, a potential industrial strain for xylitol and ethanol production.</title>
        <authorList>
            <person name="Yu J."/>
            <person name="Wang Q."/>
            <person name="Geng X."/>
            <person name="Bao W."/>
            <person name="He P."/>
            <person name="Cai J."/>
        </authorList>
    </citation>
    <scope>NUCLEOTIDE SEQUENCE [LARGE SCALE GENOMIC DNA]</scope>
    <source>
        <strain evidence="20">Xu316</strain>
    </source>
</reference>
<dbReference type="InterPro" id="IPR017927">
    <property type="entry name" value="FAD-bd_FR_type"/>
</dbReference>
<protein>
    <recommendedName>
        <fullName evidence="3">ferric-chelate reductase (NADPH)</fullName>
        <ecNumber evidence="3">1.16.1.9</ecNumber>
    </recommendedName>
</protein>
<evidence type="ECO:0000313" key="20">
    <source>
        <dbReference type="Proteomes" id="UP000011777"/>
    </source>
</evidence>
<organism evidence="19 20">
    <name type="scientific">Candida maltosa (strain Xu316)</name>
    <name type="common">Yeast</name>
    <dbReference type="NCBI Taxonomy" id="1245528"/>
    <lineage>
        <taxon>Eukaryota</taxon>
        <taxon>Fungi</taxon>
        <taxon>Dikarya</taxon>
        <taxon>Ascomycota</taxon>
        <taxon>Saccharomycotina</taxon>
        <taxon>Pichiomycetes</taxon>
        <taxon>Debaryomycetaceae</taxon>
        <taxon>Candida/Lodderomyces clade</taxon>
        <taxon>Candida</taxon>
    </lineage>
</organism>
<feature type="transmembrane region" description="Helical" evidence="16">
    <location>
        <begin position="132"/>
        <end position="154"/>
    </location>
</feature>
<keyword evidence="5" id="KW-1003">Cell membrane</keyword>
<dbReference type="PROSITE" id="PS51384">
    <property type="entry name" value="FAD_FR"/>
    <property type="match status" value="1"/>
</dbReference>
<evidence type="ECO:0000256" key="10">
    <source>
        <dbReference type="ARBA" id="ARBA00022989"/>
    </source>
</evidence>
<evidence type="ECO:0000256" key="12">
    <source>
        <dbReference type="ARBA" id="ARBA00023065"/>
    </source>
</evidence>
<keyword evidence="14" id="KW-0325">Glycoprotein</keyword>
<dbReference type="InterPro" id="IPR013121">
    <property type="entry name" value="Fe_red_NAD-bd_6"/>
</dbReference>
<feature type="transmembrane region" description="Helical" evidence="16">
    <location>
        <begin position="275"/>
        <end position="294"/>
    </location>
</feature>
<evidence type="ECO:0000256" key="11">
    <source>
        <dbReference type="ARBA" id="ARBA00023002"/>
    </source>
</evidence>
<dbReference type="GO" id="GO:0015677">
    <property type="term" value="P:copper ion import"/>
    <property type="evidence" value="ECO:0007669"/>
    <property type="project" value="TreeGrafter"/>
</dbReference>
<feature type="transmembrane region" description="Helical" evidence="16">
    <location>
        <begin position="314"/>
        <end position="332"/>
    </location>
</feature>
<dbReference type="AlphaFoldDB" id="M3JC72"/>
<feature type="transmembrane region" description="Helical" evidence="16">
    <location>
        <begin position="247"/>
        <end position="263"/>
    </location>
</feature>
<evidence type="ECO:0000256" key="3">
    <source>
        <dbReference type="ARBA" id="ARBA00012668"/>
    </source>
</evidence>
<evidence type="ECO:0000313" key="19">
    <source>
        <dbReference type="EMBL" id="EMG49763.1"/>
    </source>
</evidence>
<dbReference type="InterPro" id="IPR013130">
    <property type="entry name" value="Fe3_Rdtase_TM_dom"/>
</dbReference>
<feature type="transmembrane region" description="Helical" evidence="16">
    <location>
        <begin position="207"/>
        <end position="227"/>
    </location>
</feature>
<keyword evidence="12" id="KW-0406">Ion transport</keyword>
<evidence type="ECO:0000256" key="1">
    <source>
        <dbReference type="ARBA" id="ARBA00004651"/>
    </source>
</evidence>
<dbReference type="SUPFAM" id="SSF63380">
    <property type="entry name" value="Riboflavin synthase domain-like"/>
    <property type="match status" value="1"/>
</dbReference>
<dbReference type="PANTHER" id="PTHR32361:SF9">
    <property type="entry name" value="FERRIC REDUCTASE TRANSMEMBRANE COMPONENT 3-RELATED"/>
    <property type="match status" value="1"/>
</dbReference>
<keyword evidence="11" id="KW-0560">Oxidoreductase</keyword>
<dbReference type="GO" id="GO:0006879">
    <property type="term" value="P:intracellular iron ion homeostasis"/>
    <property type="evidence" value="ECO:0007669"/>
    <property type="project" value="TreeGrafter"/>
</dbReference>
<keyword evidence="10 16" id="KW-1133">Transmembrane helix</keyword>
<dbReference type="Pfam" id="PF01794">
    <property type="entry name" value="Ferric_reduct"/>
    <property type="match status" value="1"/>
</dbReference>
<dbReference type="Pfam" id="PF08030">
    <property type="entry name" value="NAD_binding_6"/>
    <property type="match status" value="1"/>
</dbReference>
<keyword evidence="17" id="KW-0732">Signal</keyword>
<evidence type="ECO:0000256" key="2">
    <source>
        <dbReference type="ARBA" id="ARBA00006278"/>
    </source>
</evidence>
<evidence type="ECO:0000256" key="4">
    <source>
        <dbReference type="ARBA" id="ARBA00022448"/>
    </source>
</evidence>
<dbReference type="InterPro" id="IPR017938">
    <property type="entry name" value="Riboflavin_synthase-like_b-brl"/>
</dbReference>
<feature type="domain" description="FAD-binding FR-type" evidence="18">
    <location>
        <begin position="378"/>
        <end position="497"/>
    </location>
</feature>
<feature type="transmembrane region" description="Helical" evidence="16">
    <location>
        <begin position="344"/>
        <end position="364"/>
    </location>
</feature>
<dbReference type="InterPro" id="IPR051410">
    <property type="entry name" value="Ferric/Cupric_Reductase"/>
</dbReference>
<evidence type="ECO:0000256" key="5">
    <source>
        <dbReference type="ARBA" id="ARBA00022475"/>
    </source>
</evidence>
<keyword evidence="8" id="KW-0274">FAD</keyword>
<dbReference type="OMA" id="CHGRAYT"/>
<dbReference type="GO" id="GO:0052851">
    <property type="term" value="F:ferric-chelate reductase (NADPH) activity"/>
    <property type="evidence" value="ECO:0007669"/>
    <property type="project" value="UniProtKB-EC"/>
</dbReference>
<evidence type="ECO:0000256" key="8">
    <source>
        <dbReference type="ARBA" id="ARBA00022827"/>
    </source>
</evidence>
<keyword evidence="4" id="KW-0813">Transport</keyword>
<accession>M3JC72</accession>
<dbReference type="InterPro" id="IPR013112">
    <property type="entry name" value="FAD-bd_8"/>
</dbReference>
<dbReference type="SFLD" id="SFLDG01168">
    <property type="entry name" value="Ferric_reductase_subgroup_(FRE"/>
    <property type="match status" value="1"/>
</dbReference>
<evidence type="ECO:0000256" key="6">
    <source>
        <dbReference type="ARBA" id="ARBA00022630"/>
    </source>
</evidence>
<evidence type="ECO:0000256" key="9">
    <source>
        <dbReference type="ARBA" id="ARBA00022982"/>
    </source>
</evidence>
<keyword evidence="20" id="KW-1185">Reference proteome</keyword>
<feature type="signal peptide" evidence="17">
    <location>
        <begin position="1"/>
        <end position="16"/>
    </location>
</feature>
<evidence type="ECO:0000259" key="18">
    <source>
        <dbReference type="PROSITE" id="PS51384"/>
    </source>
</evidence>
<dbReference type="EC" id="1.16.1.9" evidence="3"/>
<sequence length="665" mass="74590">MQILLCFTILLSSTAAISVTHKSDLAYAACGSVLKKFSSDGSVQPFCDLSNQPAVGSMALCLGNSFGNQNEYIQPYLQACGMDENDFIESYENATRYVDRKDSNGPVSVSADKVATAWEDLYQAGLNDNYSIWFGTALLSYWLVVMLIGSLNYWSHFLFPSFVKSLHGPMSNWIRRFFILSPTFGHSHASSSKVHFKVIQAFTPLRFESIVIIGWFILCAIFCGTNIHPSSELNAAASVGNRSGQLASFAVPLLVLFAGRNNFLQWITGWPFARFLLFHRWVARIVFGLLLVHAGSKTIALKSFGAYPSFLSQGFMVAAVIATVAAGLLIGHSVQIFRHSNYELFLIVHYILVVFFIVGSWVHTNDADQAYAYYAATAVWVFDKIVRIWRVSLYGVKKAKVELISNEVLKVTVARPKWWKPFPGAFAYIYFLKSTFFWQSHPFTMVDSVTDVNTLTFYIKVKGGMTHGLYKELSNVPGKTLQINVLVEGPYSQPHSGRKFDTLVLLATGTGIPGLYYAALDLIRRHDHSTKKIKLYWTIRDIKSIAWFQDELLKLRGSIVQPIIYVTCPPNVESSQNSEKFKFSFSDDSGSGEQISEVLDFVEFRYGRPSATEIVCHEVQESNGSIAFITCGTPHLVDDARLAIVQSLAKDTTKRIELFEDFQEW</sequence>
<dbReference type="SUPFAM" id="SSF52343">
    <property type="entry name" value="Ferredoxin reductase-like, C-terminal NADP-linked domain"/>
    <property type="match status" value="1"/>
</dbReference>
<dbReference type="SFLD" id="SFLDS00052">
    <property type="entry name" value="Ferric_Reductase_Domain"/>
    <property type="match status" value="1"/>
</dbReference>
<comment type="caution">
    <text evidence="19">The sequence shown here is derived from an EMBL/GenBank/DDBJ whole genome shotgun (WGS) entry which is preliminary data.</text>
</comment>
<evidence type="ECO:0000256" key="16">
    <source>
        <dbReference type="SAM" id="Phobius"/>
    </source>
</evidence>